<reference evidence="4 5" key="1">
    <citation type="submission" date="2024-01" db="EMBL/GenBank/DDBJ databases">
        <title>The genome of the rayed Mediterranean limpet Patella caerulea (Linnaeus, 1758).</title>
        <authorList>
            <person name="Anh-Thu Weber A."/>
            <person name="Halstead-Nussloch G."/>
        </authorList>
    </citation>
    <scope>NUCLEOTIDE SEQUENCE [LARGE SCALE GENOMIC DNA]</scope>
    <source>
        <strain evidence="4">AATW-2023a</strain>
        <tissue evidence="4">Whole specimen</tissue>
    </source>
</reference>
<dbReference type="InterPro" id="IPR014752">
    <property type="entry name" value="Arrestin-like_C"/>
</dbReference>
<protein>
    <recommendedName>
        <fullName evidence="3">Arrestin C-terminal-like domain-containing protein</fullName>
    </recommendedName>
</protein>
<feature type="domain" description="Arrestin C-terminal-like" evidence="3">
    <location>
        <begin position="318"/>
        <end position="455"/>
    </location>
</feature>
<keyword evidence="5" id="KW-1185">Reference proteome</keyword>
<comment type="similarity">
    <text evidence="1">Belongs to the arrestin family.</text>
</comment>
<dbReference type="InterPro" id="IPR011021">
    <property type="entry name" value="Arrestin-like_N"/>
</dbReference>
<comment type="caution">
    <text evidence="4">The sequence shown here is derived from an EMBL/GenBank/DDBJ whole genome shotgun (WGS) entry which is preliminary data.</text>
</comment>
<evidence type="ECO:0000259" key="3">
    <source>
        <dbReference type="SMART" id="SM01017"/>
    </source>
</evidence>
<name>A0AAN8IUS5_PATCE</name>
<dbReference type="InterPro" id="IPR050357">
    <property type="entry name" value="Arrestin_domain-protein"/>
</dbReference>
<organism evidence="4 5">
    <name type="scientific">Patella caerulea</name>
    <name type="common">Rayed Mediterranean limpet</name>
    <dbReference type="NCBI Taxonomy" id="87958"/>
    <lineage>
        <taxon>Eukaryota</taxon>
        <taxon>Metazoa</taxon>
        <taxon>Spiralia</taxon>
        <taxon>Lophotrochozoa</taxon>
        <taxon>Mollusca</taxon>
        <taxon>Gastropoda</taxon>
        <taxon>Patellogastropoda</taxon>
        <taxon>Patelloidea</taxon>
        <taxon>Patellidae</taxon>
        <taxon>Patella</taxon>
    </lineage>
</organism>
<dbReference type="Pfam" id="PF00339">
    <property type="entry name" value="Arrestin_N"/>
    <property type="match status" value="1"/>
</dbReference>
<evidence type="ECO:0000313" key="4">
    <source>
        <dbReference type="EMBL" id="KAK6165315.1"/>
    </source>
</evidence>
<sequence>MNKANGHVKSNTLTPTQTRAVVNGFISQGRVSGGKYLVTGTPQGVANLGFENTSDNQSPTRPRHLSYTDDLFESPLSKPRTRHNRGHLVASNGTLKFSKLTLARKHHPSSSSHGHGHGHATHSHRHHDAANNLVSYFDIELNHSHDYQYRPGEELAGNVVMDVSRNLEIRFLELMIIGLGNATITKSGKLSTQRESYIYKKTCVIGSNESKYTSVLTPGKYVSNFRFRLPKDIPTTTDYSEYRSGLRLDITYFLKARLCGDPSSTSIYSGMSGGNAKFKSLLSKRRPFNVLRPFDINMLPDGNNSISHTEEVVLSCGNNSTATIQMGLDRSVFMAGDNIRLQLSATIPSKRKILEITCSLQQHVTMKSSGHRATYSLIELHNKNPESTAVVTTEKHMSTSSYDVILSTNTAMLSSFLFGCHMVKVTYSVKTVLKFSSSGGKLSIAIPIAIGPCAEPIYSEKSAIKKAVPVFNRSLRFPCFTPTRNSSSYSLEQGSQSSRNIHVVSKYTSSSIGRCFTCCFTGIDGI</sequence>
<dbReference type="EMBL" id="JAZGQO010000021">
    <property type="protein sequence ID" value="KAK6165315.1"/>
    <property type="molecule type" value="Genomic_DNA"/>
</dbReference>
<dbReference type="AlphaFoldDB" id="A0AAN8IUS5"/>
<dbReference type="PANTHER" id="PTHR11188">
    <property type="entry name" value="ARRESTIN DOMAIN CONTAINING PROTEIN"/>
    <property type="match status" value="1"/>
</dbReference>
<dbReference type="SMART" id="SM01017">
    <property type="entry name" value="Arrestin_C"/>
    <property type="match status" value="1"/>
</dbReference>
<feature type="region of interest" description="Disordered" evidence="2">
    <location>
        <begin position="103"/>
        <end position="126"/>
    </location>
</feature>
<evidence type="ECO:0000313" key="5">
    <source>
        <dbReference type="Proteomes" id="UP001347796"/>
    </source>
</evidence>
<dbReference type="SUPFAM" id="SSF81296">
    <property type="entry name" value="E set domains"/>
    <property type="match status" value="2"/>
</dbReference>
<dbReference type="InterPro" id="IPR011022">
    <property type="entry name" value="Arrestin_C-like"/>
</dbReference>
<dbReference type="PANTHER" id="PTHR11188:SF17">
    <property type="entry name" value="FI21816P1"/>
    <property type="match status" value="1"/>
</dbReference>
<dbReference type="GO" id="GO:0005737">
    <property type="term" value="C:cytoplasm"/>
    <property type="evidence" value="ECO:0007669"/>
    <property type="project" value="TreeGrafter"/>
</dbReference>
<dbReference type="InterPro" id="IPR014756">
    <property type="entry name" value="Ig_E-set"/>
</dbReference>
<evidence type="ECO:0000256" key="1">
    <source>
        <dbReference type="ARBA" id="ARBA00005298"/>
    </source>
</evidence>
<dbReference type="Gene3D" id="2.60.40.640">
    <property type="match status" value="2"/>
</dbReference>
<dbReference type="GO" id="GO:0015031">
    <property type="term" value="P:protein transport"/>
    <property type="evidence" value="ECO:0007669"/>
    <property type="project" value="TreeGrafter"/>
</dbReference>
<evidence type="ECO:0000256" key="2">
    <source>
        <dbReference type="SAM" id="MobiDB-lite"/>
    </source>
</evidence>
<dbReference type="Proteomes" id="UP001347796">
    <property type="component" value="Unassembled WGS sequence"/>
</dbReference>
<accession>A0AAN8IUS5</accession>
<proteinExistence type="inferred from homology"/>
<dbReference type="Pfam" id="PF02752">
    <property type="entry name" value="Arrestin_C"/>
    <property type="match status" value="1"/>
</dbReference>
<gene>
    <name evidence="4" type="ORF">SNE40_022264</name>
</gene>